<sequence>METLLELALRTSTANVDPFKDDLRIQFQKTDLISQLYDILQAKHANPAEFNLSGLEAFSFNYSVKWPLTLVLNRKALMLYQLLFRQLFYCKHVERQLCNLWLQNKSVKLLPAKGYTAAFALRQRMLNFIQNLEYYMMIEVIEPKWHIFLNRMETVSNIDDVLNHHGDFLHSCLEVCMMTNVGLLQIIHKLMVVCITFCNCIKRLNDSLEAKSKESWVTLTNSLQATQKEDIKNKKTAAKVVAEVMDDESTEHLGNMICQFEQNFSQLMLQLLEKIMIYMIQGNGEQTLFCRLDFNGFYTKNCAQFEMFKNSLFSDDLHAQEIQLSSLKLKETMSNIFSDLCPSGMESFHLHTLSDSSNK</sequence>
<dbReference type="PANTHER" id="PTHR19302:SF13">
    <property type="entry name" value="GAMMA-TUBULIN COMPLEX COMPONENT 2"/>
    <property type="match status" value="1"/>
</dbReference>
<evidence type="ECO:0000256" key="5">
    <source>
        <dbReference type="RuleBase" id="RU363050"/>
    </source>
</evidence>
<dbReference type="GO" id="GO:0005874">
    <property type="term" value="C:microtubule"/>
    <property type="evidence" value="ECO:0007669"/>
    <property type="project" value="UniProtKB-KW"/>
</dbReference>
<dbReference type="GO" id="GO:0000278">
    <property type="term" value="P:mitotic cell cycle"/>
    <property type="evidence" value="ECO:0007669"/>
    <property type="project" value="TreeGrafter"/>
</dbReference>
<dbReference type="OrthoDB" id="2192946at2759"/>
<dbReference type="GO" id="GO:0043015">
    <property type="term" value="F:gamma-tubulin binding"/>
    <property type="evidence" value="ECO:0007669"/>
    <property type="project" value="InterPro"/>
</dbReference>
<dbReference type="GO" id="GO:0051321">
    <property type="term" value="P:meiotic cell cycle"/>
    <property type="evidence" value="ECO:0007669"/>
    <property type="project" value="TreeGrafter"/>
</dbReference>
<evidence type="ECO:0000256" key="2">
    <source>
        <dbReference type="ARBA" id="ARBA00022490"/>
    </source>
</evidence>
<dbReference type="EMBL" id="CAHIKZ030004269">
    <property type="protein sequence ID" value="CAE1309198.1"/>
    <property type="molecule type" value="Genomic_DNA"/>
</dbReference>
<dbReference type="GO" id="GO:0000922">
    <property type="term" value="C:spindle pole"/>
    <property type="evidence" value="ECO:0007669"/>
    <property type="project" value="InterPro"/>
</dbReference>
<keyword evidence="3 5" id="KW-0493">Microtubule</keyword>
<comment type="similarity">
    <text evidence="1 5">Belongs to the TUBGCP family.</text>
</comment>
<dbReference type="PANTHER" id="PTHR19302">
    <property type="entry name" value="GAMMA TUBULIN COMPLEX PROTEIN"/>
    <property type="match status" value="1"/>
</dbReference>
<name>A0A812DV02_ACAPH</name>
<organism evidence="7 8">
    <name type="scientific">Acanthosepion pharaonis</name>
    <name type="common">Pharaoh cuttlefish</name>
    <name type="synonym">Sepia pharaonis</name>
    <dbReference type="NCBI Taxonomy" id="158019"/>
    <lineage>
        <taxon>Eukaryota</taxon>
        <taxon>Metazoa</taxon>
        <taxon>Spiralia</taxon>
        <taxon>Lophotrochozoa</taxon>
        <taxon>Mollusca</taxon>
        <taxon>Cephalopoda</taxon>
        <taxon>Coleoidea</taxon>
        <taxon>Decapodiformes</taxon>
        <taxon>Sepiida</taxon>
        <taxon>Sepiina</taxon>
        <taxon>Sepiidae</taxon>
        <taxon>Acanthosepion</taxon>
    </lineage>
</organism>
<dbReference type="GO" id="GO:0051225">
    <property type="term" value="P:spindle assembly"/>
    <property type="evidence" value="ECO:0007669"/>
    <property type="project" value="TreeGrafter"/>
</dbReference>
<evidence type="ECO:0000313" key="8">
    <source>
        <dbReference type="Proteomes" id="UP000597762"/>
    </source>
</evidence>
<dbReference type="GO" id="GO:0007020">
    <property type="term" value="P:microtubule nucleation"/>
    <property type="evidence" value="ECO:0007669"/>
    <property type="project" value="InterPro"/>
</dbReference>
<dbReference type="AlphaFoldDB" id="A0A812DV02"/>
<dbReference type="GO" id="GO:0031122">
    <property type="term" value="P:cytoplasmic microtubule organization"/>
    <property type="evidence" value="ECO:0007669"/>
    <property type="project" value="TreeGrafter"/>
</dbReference>
<evidence type="ECO:0000259" key="6">
    <source>
        <dbReference type="Pfam" id="PF04130"/>
    </source>
</evidence>
<dbReference type="InterPro" id="IPR042241">
    <property type="entry name" value="GCP_C_sf"/>
</dbReference>
<dbReference type="Proteomes" id="UP000597762">
    <property type="component" value="Unassembled WGS sequence"/>
</dbReference>
<dbReference type="Pfam" id="PF04130">
    <property type="entry name" value="GCP_C_terminal"/>
    <property type="match status" value="1"/>
</dbReference>
<feature type="domain" description="Gamma tubulin complex component C-terminal" evidence="6">
    <location>
        <begin position="2"/>
        <end position="298"/>
    </location>
</feature>
<dbReference type="Gene3D" id="1.20.120.1900">
    <property type="entry name" value="Gamma-tubulin complex, C-terminal domain"/>
    <property type="match status" value="1"/>
</dbReference>
<evidence type="ECO:0000256" key="3">
    <source>
        <dbReference type="ARBA" id="ARBA00022701"/>
    </source>
</evidence>
<comment type="subcellular location">
    <subcellularLocation>
        <location evidence="5">Cytoplasm</location>
        <location evidence="5">Cytoskeleton</location>
        <location evidence="5">Microtubule organizing center</location>
    </subcellularLocation>
</comment>
<keyword evidence="2 5" id="KW-0963">Cytoplasm</keyword>
<keyword evidence="8" id="KW-1185">Reference proteome</keyword>
<protein>
    <recommendedName>
        <fullName evidence="5">Gamma-tubulin complex component</fullName>
    </recommendedName>
</protein>
<accession>A0A812DV02</accession>
<dbReference type="GO" id="GO:0000930">
    <property type="term" value="C:gamma-tubulin complex"/>
    <property type="evidence" value="ECO:0007669"/>
    <property type="project" value="TreeGrafter"/>
</dbReference>
<comment type="caution">
    <text evidence="7">The sequence shown here is derived from an EMBL/GenBank/DDBJ whole genome shotgun (WGS) entry which is preliminary data.</text>
</comment>
<gene>
    <name evidence="7" type="ORF">SPHA_60937</name>
</gene>
<dbReference type="InterPro" id="IPR040457">
    <property type="entry name" value="GCP_C"/>
</dbReference>
<dbReference type="InterPro" id="IPR007259">
    <property type="entry name" value="GCP"/>
</dbReference>
<proteinExistence type="inferred from homology"/>
<keyword evidence="4 5" id="KW-0206">Cytoskeleton</keyword>
<evidence type="ECO:0000256" key="1">
    <source>
        <dbReference type="ARBA" id="ARBA00010337"/>
    </source>
</evidence>
<evidence type="ECO:0000256" key="4">
    <source>
        <dbReference type="ARBA" id="ARBA00023212"/>
    </source>
</evidence>
<evidence type="ECO:0000313" key="7">
    <source>
        <dbReference type="EMBL" id="CAE1309198.1"/>
    </source>
</evidence>
<dbReference type="GO" id="GO:0051011">
    <property type="term" value="F:microtubule minus-end binding"/>
    <property type="evidence" value="ECO:0007669"/>
    <property type="project" value="TreeGrafter"/>
</dbReference>
<reference evidence="7" key="1">
    <citation type="submission" date="2021-01" db="EMBL/GenBank/DDBJ databases">
        <authorList>
            <person name="Li R."/>
            <person name="Bekaert M."/>
        </authorList>
    </citation>
    <scope>NUCLEOTIDE SEQUENCE</scope>
    <source>
        <strain evidence="7">Farmed</strain>
    </source>
</reference>